<feature type="transmembrane region" description="Helical" evidence="11">
    <location>
        <begin position="162"/>
        <end position="183"/>
    </location>
</feature>
<dbReference type="EC" id="2.7.13.3" evidence="3"/>
<dbReference type="Gene3D" id="1.10.287.130">
    <property type="match status" value="1"/>
</dbReference>
<reference evidence="14 15" key="1">
    <citation type="submission" date="2020-08" db="EMBL/GenBank/DDBJ databases">
        <title>Genomic Encyclopedia of Type Strains, Phase IV (KMG-IV): sequencing the most valuable type-strain genomes for metagenomic binning, comparative biology and taxonomic classification.</title>
        <authorList>
            <person name="Goeker M."/>
        </authorList>
    </citation>
    <scope>NUCLEOTIDE SEQUENCE [LARGE SCALE GENOMIC DNA]</scope>
    <source>
        <strain evidence="14 15">DSM 15867</strain>
    </source>
</reference>
<evidence type="ECO:0000256" key="5">
    <source>
        <dbReference type="ARBA" id="ARBA00022679"/>
    </source>
</evidence>
<dbReference type="PROSITE" id="PS51318">
    <property type="entry name" value="TAT"/>
    <property type="match status" value="1"/>
</dbReference>
<name>A0A7W7EZP8_9SPHN</name>
<dbReference type="InterPro" id="IPR003660">
    <property type="entry name" value="HAMP_dom"/>
</dbReference>
<dbReference type="AlphaFoldDB" id="A0A7W7EZP8"/>
<dbReference type="CDD" id="cd00082">
    <property type="entry name" value="HisKA"/>
    <property type="match status" value="1"/>
</dbReference>
<dbReference type="GO" id="GO:0000155">
    <property type="term" value="F:phosphorelay sensor kinase activity"/>
    <property type="evidence" value="ECO:0007669"/>
    <property type="project" value="InterPro"/>
</dbReference>
<keyword evidence="5" id="KW-0808">Transferase</keyword>
<comment type="caution">
    <text evidence="14">The sequence shown here is derived from an EMBL/GenBank/DDBJ whole genome shotgun (WGS) entry which is preliminary data.</text>
</comment>
<evidence type="ECO:0000256" key="4">
    <source>
        <dbReference type="ARBA" id="ARBA00022553"/>
    </source>
</evidence>
<evidence type="ECO:0000256" key="6">
    <source>
        <dbReference type="ARBA" id="ARBA00022692"/>
    </source>
</evidence>
<evidence type="ECO:0000256" key="3">
    <source>
        <dbReference type="ARBA" id="ARBA00012438"/>
    </source>
</evidence>
<organism evidence="14 15">
    <name type="scientific">Sphingomonas abaci</name>
    <dbReference type="NCBI Taxonomy" id="237611"/>
    <lineage>
        <taxon>Bacteria</taxon>
        <taxon>Pseudomonadati</taxon>
        <taxon>Pseudomonadota</taxon>
        <taxon>Alphaproteobacteria</taxon>
        <taxon>Sphingomonadales</taxon>
        <taxon>Sphingomonadaceae</taxon>
        <taxon>Sphingomonas</taxon>
    </lineage>
</organism>
<keyword evidence="10 11" id="KW-0472">Membrane</keyword>
<evidence type="ECO:0000313" key="14">
    <source>
        <dbReference type="EMBL" id="MBB4619354.1"/>
    </source>
</evidence>
<dbReference type="SMART" id="SM00387">
    <property type="entry name" value="HATPase_c"/>
    <property type="match status" value="1"/>
</dbReference>
<keyword evidence="15" id="KW-1185">Reference proteome</keyword>
<dbReference type="RefSeq" id="WP_184116677.1">
    <property type="nucleotide sequence ID" value="NZ_JACHNY010000009.1"/>
</dbReference>
<comment type="catalytic activity">
    <reaction evidence="1">
        <text>ATP + protein L-histidine = ADP + protein N-phospho-L-histidine.</text>
        <dbReference type="EC" id="2.7.13.3"/>
    </reaction>
</comment>
<dbReference type="SUPFAM" id="SSF47384">
    <property type="entry name" value="Homodimeric domain of signal transducing histidine kinase"/>
    <property type="match status" value="1"/>
</dbReference>
<accession>A0A7W7EZP8</accession>
<feature type="domain" description="HAMP" evidence="13">
    <location>
        <begin position="185"/>
        <end position="238"/>
    </location>
</feature>
<evidence type="ECO:0000259" key="13">
    <source>
        <dbReference type="PROSITE" id="PS50885"/>
    </source>
</evidence>
<dbReference type="Pfam" id="PF02518">
    <property type="entry name" value="HATPase_c"/>
    <property type="match status" value="1"/>
</dbReference>
<keyword evidence="9" id="KW-0902">Two-component regulatory system</keyword>
<dbReference type="PROSITE" id="PS50109">
    <property type="entry name" value="HIS_KIN"/>
    <property type="match status" value="1"/>
</dbReference>
<evidence type="ECO:0000313" key="15">
    <source>
        <dbReference type="Proteomes" id="UP000574769"/>
    </source>
</evidence>
<keyword evidence="6 11" id="KW-0812">Transmembrane</keyword>
<keyword evidence="7 14" id="KW-0418">Kinase</keyword>
<dbReference type="InterPro" id="IPR003661">
    <property type="entry name" value="HisK_dim/P_dom"/>
</dbReference>
<protein>
    <recommendedName>
        <fullName evidence="3">histidine kinase</fullName>
        <ecNumber evidence="3">2.7.13.3</ecNumber>
    </recommendedName>
</protein>
<dbReference type="Gene3D" id="3.30.565.10">
    <property type="entry name" value="Histidine kinase-like ATPase, C-terminal domain"/>
    <property type="match status" value="1"/>
</dbReference>
<dbReference type="InterPro" id="IPR036097">
    <property type="entry name" value="HisK_dim/P_sf"/>
</dbReference>
<evidence type="ECO:0000256" key="11">
    <source>
        <dbReference type="SAM" id="Phobius"/>
    </source>
</evidence>
<evidence type="ECO:0000256" key="10">
    <source>
        <dbReference type="ARBA" id="ARBA00023136"/>
    </source>
</evidence>
<evidence type="ECO:0000256" key="8">
    <source>
        <dbReference type="ARBA" id="ARBA00022989"/>
    </source>
</evidence>
<sequence length="472" mass="50170">MSLFAPRSLSRRILLGEVLAVTLVAVLLPVLLMSALHAATAREERGALRREADMIARRLHWVGERLAIDHPAELEPGYATAYDGRAFVVADAAGGVRLASRYAAGVPWRRIAGPSARPRFVGAEDFALYARPVRVGGRPLQAMVAQDRSQPGVIVDDIERAFLLRLGLVMPVLLLLPVLSGLAMRRTVHSFRRASAEAEAIDASSRTVPIAIEGLPTEVRPLVAAANGLVERVRRAFFRQSEFVGNVVHELRTPLQTLALELDALPDPVLRQRCAVQVERLSHVVAQLRDLATLDDGDVLPWAALDLEPAAAATMVRLAPAVINGGHHLAFAGTEDLAGYDGGPRVRGNATLIDLAIANLIGNAAKHTPPGCTITVSVREAAGGAVVEVADDGPGIACADLGDAQARYWRADHARSDSAGLGLAIVTRIMERHGGRLTLAVSGGTRATLWFPIATDRGRRAADGASGDAADR</sequence>
<keyword evidence="4" id="KW-0597">Phosphoprotein</keyword>
<dbReference type="InterPro" id="IPR006311">
    <property type="entry name" value="TAT_signal"/>
</dbReference>
<comment type="subcellular location">
    <subcellularLocation>
        <location evidence="2">Membrane</location>
        <topology evidence="2">Multi-pass membrane protein</topology>
    </subcellularLocation>
</comment>
<dbReference type="SUPFAM" id="SSF55874">
    <property type="entry name" value="ATPase domain of HSP90 chaperone/DNA topoisomerase II/histidine kinase"/>
    <property type="match status" value="1"/>
</dbReference>
<dbReference type="InterPro" id="IPR050428">
    <property type="entry name" value="TCS_sensor_his_kinase"/>
</dbReference>
<dbReference type="Proteomes" id="UP000574769">
    <property type="component" value="Unassembled WGS sequence"/>
</dbReference>
<dbReference type="SMART" id="SM00388">
    <property type="entry name" value="HisKA"/>
    <property type="match status" value="1"/>
</dbReference>
<dbReference type="InterPro" id="IPR005467">
    <property type="entry name" value="His_kinase_dom"/>
</dbReference>
<keyword evidence="8 11" id="KW-1133">Transmembrane helix</keyword>
<dbReference type="PANTHER" id="PTHR45436">
    <property type="entry name" value="SENSOR HISTIDINE KINASE YKOH"/>
    <property type="match status" value="1"/>
</dbReference>
<dbReference type="InterPro" id="IPR004358">
    <property type="entry name" value="Sig_transdc_His_kin-like_C"/>
</dbReference>
<dbReference type="InterPro" id="IPR003594">
    <property type="entry name" value="HATPase_dom"/>
</dbReference>
<gene>
    <name evidence="14" type="ORF">GGQ96_003507</name>
</gene>
<evidence type="ECO:0000256" key="2">
    <source>
        <dbReference type="ARBA" id="ARBA00004141"/>
    </source>
</evidence>
<dbReference type="CDD" id="cd00075">
    <property type="entry name" value="HATPase"/>
    <property type="match status" value="1"/>
</dbReference>
<dbReference type="GO" id="GO:0005886">
    <property type="term" value="C:plasma membrane"/>
    <property type="evidence" value="ECO:0007669"/>
    <property type="project" value="TreeGrafter"/>
</dbReference>
<feature type="domain" description="Histidine kinase" evidence="12">
    <location>
        <begin position="246"/>
        <end position="455"/>
    </location>
</feature>
<evidence type="ECO:0000256" key="7">
    <source>
        <dbReference type="ARBA" id="ARBA00022777"/>
    </source>
</evidence>
<evidence type="ECO:0000256" key="9">
    <source>
        <dbReference type="ARBA" id="ARBA00023012"/>
    </source>
</evidence>
<proteinExistence type="predicted"/>
<dbReference type="PRINTS" id="PR00344">
    <property type="entry name" value="BCTRLSENSOR"/>
</dbReference>
<dbReference type="Pfam" id="PF00512">
    <property type="entry name" value="HisKA"/>
    <property type="match status" value="1"/>
</dbReference>
<dbReference type="EMBL" id="JACHNY010000009">
    <property type="protein sequence ID" value="MBB4619354.1"/>
    <property type="molecule type" value="Genomic_DNA"/>
</dbReference>
<dbReference type="PROSITE" id="PS50885">
    <property type="entry name" value="HAMP"/>
    <property type="match status" value="1"/>
</dbReference>
<dbReference type="PANTHER" id="PTHR45436:SF15">
    <property type="entry name" value="SENSOR HISTIDINE KINASE CUSS"/>
    <property type="match status" value="1"/>
</dbReference>
<evidence type="ECO:0000256" key="1">
    <source>
        <dbReference type="ARBA" id="ARBA00000085"/>
    </source>
</evidence>
<dbReference type="InterPro" id="IPR036890">
    <property type="entry name" value="HATPase_C_sf"/>
</dbReference>
<evidence type="ECO:0000259" key="12">
    <source>
        <dbReference type="PROSITE" id="PS50109"/>
    </source>
</evidence>